<dbReference type="Pfam" id="PF00496">
    <property type="entry name" value="SBP_bac_5"/>
    <property type="match status" value="1"/>
</dbReference>
<evidence type="ECO:0000256" key="6">
    <source>
        <dbReference type="SAM" id="SignalP"/>
    </source>
</evidence>
<protein>
    <submittedName>
        <fullName evidence="8">Extracellular solute-binding protein</fullName>
    </submittedName>
</protein>
<dbReference type="EMBL" id="ACQA01000001">
    <property type="protein sequence ID" value="EEQ96301.1"/>
    <property type="molecule type" value="Genomic_DNA"/>
</dbReference>
<dbReference type="FunFam" id="3.40.190.10:FF:000036">
    <property type="entry name" value="Dipeptide ABC transporter, substrate-binding protein"/>
    <property type="match status" value="1"/>
</dbReference>
<dbReference type="InterPro" id="IPR030678">
    <property type="entry name" value="Peptide/Ni-bd"/>
</dbReference>
<sequence length="545" mass="60709">MGCARHAFPWRRTIMKFYQKLLAATALVALMSGAASAKTFVYCSPASPEGFDPAAYTGGDTFDASAHPVYNRLAEFENGTTKVVPGLAESWDVTDDGLEYTFHLRKGVKFHSNDYFTPTRDFNADDVIFSYDRMRNKDNPWHQYTAGITYEYFDSMEMGALIKDIVKVDDYTVKFVLNRPEAPFLANISMPFASIISKEYTDKLAADGKKDDLNQVPVGTGPFQFVAYQKDAVVRFKANENYWGGKPKIDDLVFAITTDPAVRAQKLKAGECHLMSYPAPADIKGLQADSNLKVDEQAGLNVAYFAYNTLKAPYDKPEVRKALNQAVNKQAIVDAVFQGQGQVAKNPIPPTMWGYNDKVEDDKYDPEAAKKALEAAGVKDLKMKLWAMPVSRPYMPNARRTAELMQSDLAKVGVNAEIVSMEWGEYLKKSSDKDRDGAVILGWTGDNGDPDNFLGTLLGCAGVGSNNRAQWCYKPFEDLIQKAKVSTSQEERTKLYEDAQVIFKEQAPWNTIAHSTVFVPMSAKVTGFKQSPLGDYRFEDVDISE</sequence>
<gene>
    <name evidence="8" type="ORF">OINT_1001726</name>
</gene>
<proteinExistence type="inferred from homology"/>
<evidence type="ECO:0000313" key="9">
    <source>
        <dbReference type="Proteomes" id="UP000004386"/>
    </source>
</evidence>
<name>C4WFK4_9HYPH</name>
<evidence type="ECO:0000313" key="8">
    <source>
        <dbReference type="EMBL" id="EEQ96301.1"/>
    </source>
</evidence>
<evidence type="ECO:0000256" key="1">
    <source>
        <dbReference type="ARBA" id="ARBA00004418"/>
    </source>
</evidence>
<keyword evidence="5" id="KW-0574">Periplasm</keyword>
<keyword evidence="4 6" id="KW-0732">Signal</keyword>
<dbReference type="GO" id="GO:0042938">
    <property type="term" value="P:dipeptide transport"/>
    <property type="evidence" value="ECO:0007669"/>
    <property type="project" value="TreeGrafter"/>
</dbReference>
<dbReference type="CDD" id="cd08493">
    <property type="entry name" value="PBP2_DppA_like"/>
    <property type="match status" value="1"/>
</dbReference>
<dbReference type="PIRSF" id="PIRSF002741">
    <property type="entry name" value="MppA"/>
    <property type="match status" value="1"/>
</dbReference>
<dbReference type="GO" id="GO:0030288">
    <property type="term" value="C:outer membrane-bounded periplasmic space"/>
    <property type="evidence" value="ECO:0007669"/>
    <property type="project" value="TreeGrafter"/>
</dbReference>
<dbReference type="FunFam" id="3.90.76.10:FF:000002">
    <property type="entry name" value="Dipeptide ABC transporter, substrate-binding protein"/>
    <property type="match status" value="1"/>
</dbReference>
<comment type="caution">
    <text evidence="8">The sequence shown here is derived from an EMBL/GenBank/DDBJ whole genome shotgun (WGS) entry which is preliminary data.</text>
</comment>
<comment type="similarity">
    <text evidence="2">Belongs to the bacterial solute-binding protein 5 family.</text>
</comment>
<dbReference type="PANTHER" id="PTHR30290">
    <property type="entry name" value="PERIPLASMIC BINDING COMPONENT OF ABC TRANSPORTER"/>
    <property type="match status" value="1"/>
</dbReference>
<feature type="chain" id="PRO_5002943021" evidence="6">
    <location>
        <begin position="38"/>
        <end position="545"/>
    </location>
</feature>
<dbReference type="InterPro" id="IPR023765">
    <property type="entry name" value="SBP_5_CS"/>
</dbReference>
<keyword evidence="3" id="KW-0813">Transport</keyword>
<dbReference type="Gene3D" id="3.10.105.10">
    <property type="entry name" value="Dipeptide-binding Protein, Domain 3"/>
    <property type="match status" value="1"/>
</dbReference>
<dbReference type="AlphaFoldDB" id="C4WFK4"/>
<evidence type="ECO:0000256" key="3">
    <source>
        <dbReference type="ARBA" id="ARBA00022448"/>
    </source>
</evidence>
<feature type="domain" description="Solute-binding protein family 5" evidence="7">
    <location>
        <begin position="82"/>
        <end position="463"/>
    </location>
</feature>
<dbReference type="Gene3D" id="3.40.190.10">
    <property type="entry name" value="Periplasmic binding protein-like II"/>
    <property type="match status" value="1"/>
</dbReference>
<dbReference type="Proteomes" id="UP000004386">
    <property type="component" value="Unassembled WGS sequence"/>
</dbReference>
<dbReference type="GO" id="GO:1904680">
    <property type="term" value="F:peptide transmembrane transporter activity"/>
    <property type="evidence" value="ECO:0007669"/>
    <property type="project" value="TreeGrafter"/>
</dbReference>
<dbReference type="FunFam" id="3.10.105.10:FF:000002">
    <property type="entry name" value="Dipeptide ABC transporter, substrate-binding protein"/>
    <property type="match status" value="1"/>
</dbReference>
<evidence type="ECO:0000259" key="7">
    <source>
        <dbReference type="Pfam" id="PF00496"/>
    </source>
</evidence>
<feature type="signal peptide" evidence="6">
    <location>
        <begin position="1"/>
        <end position="37"/>
    </location>
</feature>
<dbReference type="PROSITE" id="PS01040">
    <property type="entry name" value="SBP_BACTERIAL_5"/>
    <property type="match status" value="1"/>
</dbReference>
<evidence type="ECO:0000256" key="5">
    <source>
        <dbReference type="ARBA" id="ARBA00022764"/>
    </source>
</evidence>
<dbReference type="SUPFAM" id="SSF53850">
    <property type="entry name" value="Periplasmic binding protein-like II"/>
    <property type="match status" value="1"/>
</dbReference>
<dbReference type="HOGENOM" id="CLU_017028_7_0_5"/>
<dbReference type="Gene3D" id="3.90.76.10">
    <property type="entry name" value="Dipeptide-binding Protein, Domain 1"/>
    <property type="match status" value="1"/>
</dbReference>
<dbReference type="InterPro" id="IPR039424">
    <property type="entry name" value="SBP_5"/>
</dbReference>
<comment type="subcellular location">
    <subcellularLocation>
        <location evidence="1">Periplasm</location>
    </subcellularLocation>
</comment>
<evidence type="ECO:0000256" key="2">
    <source>
        <dbReference type="ARBA" id="ARBA00005695"/>
    </source>
</evidence>
<dbReference type="PANTHER" id="PTHR30290:SF38">
    <property type="entry name" value="D,D-DIPEPTIDE-BINDING PERIPLASMIC PROTEIN DDPA-RELATED"/>
    <property type="match status" value="1"/>
</dbReference>
<evidence type="ECO:0000256" key="4">
    <source>
        <dbReference type="ARBA" id="ARBA00022729"/>
    </source>
</evidence>
<dbReference type="GO" id="GO:0043190">
    <property type="term" value="C:ATP-binding cassette (ABC) transporter complex"/>
    <property type="evidence" value="ECO:0007669"/>
    <property type="project" value="InterPro"/>
</dbReference>
<reference evidence="8 9" key="1">
    <citation type="submission" date="2009-05" db="EMBL/GenBank/DDBJ databases">
        <authorList>
            <person name="Setubal J.C."/>
            <person name="Boyle S."/>
            <person name="Crasta O.R."/>
            <person name="Gillespie J.J."/>
            <person name="Kenyon R.W."/>
            <person name="Lu J."/>
            <person name="Mane S."/>
            <person name="Nagrani S."/>
            <person name="Shallom J.M."/>
            <person name="Shallom S."/>
            <person name="Shukla M."/>
            <person name="Snyder E.E."/>
            <person name="Sobral B.W."/>
            <person name="Wattam A.R."/>
            <person name="Will R."/>
            <person name="Williams K."/>
            <person name="Yoo H."/>
            <person name="Munk C."/>
            <person name="Tapia R."/>
            <person name="Green L."/>
            <person name="Rogers Y."/>
            <person name="Detter J.C."/>
            <person name="Bruce D."/>
            <person name="Brettin T.S."/>
            <person name="Tsolis R."/>
        </authorList>
    </citation>
    <scope>NUCLEOTIDE SEQUENCE [LARGE SCALE GENOMIC DNA]</scope>
    <source>
        <strain evidence="8 9">LMG 3301</strain>
    </source>
</reference>
<dbReference type="InterPro" id="IPR000914">
    <property type="entry name" value="SBP_5_dom"/>
</dbReference>
<organism evidence="8 9">
    <name type="scientific">Brucella intermedia LMG 3301</name>
    <dbReference type="NCBI Taxonomy" id="641118"/>
    <lineage>
        <taxon>Bacteria</taxon>
        <taxon>Pseudomonadati</taxon>
        <taxon>Pseudomonadota</taxon>
        <taxon>Alphaproteobacteria</taxon>
        <taxon>Hyphomicrobiales</taxon>
        <taxon>Brucellaceae</taxon>
        <taxon>Brucella/Ochrobactrum group</taxon>
        <taxon>Brucella</taxon>
    </lineage>
</organism>
<accession>C4WFK4</accession>